<sequence>MFATQEKSIQITAPVTGAQQLILSEEALRFLARLARSVEPRRRQLLDDRERRQQEIDAGALPEFLPATARIRAREWYVAPIPADLQDRRVEITGPVDRKMIINALNSGANVFMADFEDSNSPTWGNVMQGQVNLRDAVRGVITYTSPEGKRYELCETPAVLMVRPRGWHLVEKHVLVDGEPISASLFDFGLFFFHNARTLIANGTGPYFYLPKMESHLEARLWNEVFILAQQELGISRGTIRATALIETIFAAFEMDEILWELREHSAGLNCGRWDYIFSFIKKFRNHSGFVLPDRVQVGMDRHFLRSYADLLIHTCHRRGAHAMGGMAAQIPIKNDPEANAAALEKVRLDKLREVWAGHDGTWVAHPALVSLARDVFDTYMPFPNQIDKKTSIDVNPADLLTVPTGEITLEGLSRNIDIGLQYLTTWLCGNGCVPIYNLMEDAATAEISRAQVWQWLTHGAHLSNGQRVTPVLVRETLEHHRRRLESQFPARELSHAVRLFETLIINPEFTDFLTAPAYDLLDA</sequence>
<feature type="domain" description="Malate synthase TIM barrel" evidence="9">
    <location>
        <begin position="160"/>
        <end position="403"/>
    </location>
</feature>
<dbReference type="UniPathway" id="UPA00703">
    <property type="reaction ID" value="UER00720"/>
</dbReference>
<evidence type="ECO:0000256" key="8">
    <source>
        <dbReference type="RuleBase" id="RU000555"/>
    </source>
</evidence>
<evidence type="ECO:0000313" key="12">
    <source>
        <dbReference type="EMBL" id="ABJ86649.1"/>
    </source>
</evidence>
<keyword evidence="5 8" id="KW-0808">Transferase</keyword>
<accession>Q01UM1</accession>
<evidence type="ECO:0000259" key="11">
    <source>
        <dbReference type="Pfam" id="PF20659"/>
    </source>
</evidence>
<dbReference type="InterPro" id="IPR019830">
    <property type="entry name" value="Malate_synthase_CS"/>
</dbReference>
<dbReference type="Pfam" id="PF20656">
    <property type="entry name" value="MS_N"/>
    <property type="match status" value="1"/>
</dbReference>
<dbReference type="CDD" id="cd00727">
    <property type="entry name" value="malate_synt_A"/>
    <property type="match status" value="1"/>
</dbReference>
<dbReference type="SUPFAM" id="SSF51645">
    <property type="entry name" value="Malate synthase G"/>
    <property type="match status" value="1"/>
</dbReference>
<dbReference type="InterPro" id="IPR048355">
    <property type="entry name" value="MS_C"/>
</dbReference>
<dbReference type="GO" id="GO:0005737">
    <property type="term" value="C:cytoplasm"/>
    <property type="evidence" value="ECO:0007669"/>
    <property type="project" value="TreeGrafter"/>
</dbReference>
<dbReference type="FunFam" id="3.20.20.360:FF:000001">
    <property type="entry name" value="Malate synthase"/>
    <property type="match status" value="1"/>
</dbReference>
<dbReference type="eggNOG" id="COG2225">
    <property type="taxonomic scope" value="Bacteria"/>
</dbReference>
<dbReference type="Pfam" id="PF20659">
    <property type="entry name" value="MS_C"/>
    <property type="match status" value="1"/>
</dbReference>
<dbReference type="Pfam" id="PF01274">
    <property type="entry name" value="MS_TIM-barrel"/>
    <property type="match status" value="1"/>
</dbReference>
<dbReference type="PROSITE" id="PS00510">
    <property type="entry name" value="MALATE_SYNTHASE"/>
    <property type="match status" value="1"/>
</dbReference>
<dbReference type="GO" id="GO:0006099">
    <property type="term" value="P:tricarboxylic acid cycle"/>
    <property type="evidence" value="ECO:0007669"/>
    <property type="project" value="UniProtKB-KW"/>
</dbReference>
<reference evidence="12" key="1">
    <citation type="submission" date="2006-10" db="EMBL/GenBank/DDBJ databases">
        <title>Complete sequence of Solibacter usitatus Ellin6076.</title>
        <authorList>
            <consortium name="US DOE Joint Genome Institute"/>
            <person name="Copeland A."/>
            <person name="Lucas S."/>
            <person name="Lapidus A."/>
            <person name="Barry K."/>
            <person name="Detter J.C."/>
            <person name="Glavina del Rio T."/>
            <person name="Hammon N."/>
            <person name="Israni S."/>
            <person name="Dalin E."/>
            <person name="Tice H."/>
            <person name="Pitluck S."/>
            <person name="Thompson L.S."/>
            <person name="Brettin T."/>
            <person name="Bruce D."/>
            <person name="Han C."/>
            <person name="Tapia R."/>
            <person name="Gilna P."/>
            <person name="Schmutz J."/>
            <person name="Larimer F."/>
            <person name="Land M."/>
            <person name="Hauser L."/>
            <person name="Kyrpides N."/>
            <person name="Mikhailova N."/>
            <person name="Janssen P.H."/>
            <person name="Kuske C.R."/>
            <person name="Richardson P."/>
        </authorList>
    </citation>
    <scope>NUCLEOTIDE SEQUENCE</scope>
    <source>
        <strain evidence="12">Ellin6076</strain>
    </source>
</reference>
<dbReference type="Gene3D" id="1.20.1220.12">
    <property type="entry name" value="Malate synthase, domain III"/>
    <property type="match status" value="1"/>
</dbReference>
<proteinExistence type="inferred from homology"/>
<dbReference type="FunCoup" id="Q01UM1">
    <property type="interactions" value="388"/>
</dbReference>
<comment type="pathway">
    <text evidence="8">Carbohydrate metabolism; glyoxylate cycle; (S)-malate from isocitrate: step 2/2.</text>
</comment>
<dbReference type="InterPro" id="IPR001465">
    <property type="entry name" value="Malate_synthase_TIM"/>
</dbReference>
<dbReference type="STRING" id="234267.Acid_5702"/>
<comment type="catalytic activity">
    <reaction evidence="6 8">
        <text>glyoxylate + acetyl-CoA + H2O = (S)-malate + CoA + H(+)</text>
        <dbReference type="Rhea" id="RHEA:18181"/>
        <dbReference type="ChEBI" id="CHEBI:15377"/>
        <dbReference type="ChEBI" id="CHEBI:15378"/>
        <dbReference type="ChEBI" id="CHEBI:15589"/>
        <dbReference type="ChEBI" id="CHEBI:36655"/>
        <dbReference type="ChEBI" id="CHEBI:57287"/>
        <dbReference type="ChEBI" id="CHEBI:57288"/>
        <dbReference type="EC" id="2.3.3.9"/>
    </reaction>
</comment>
<name>Q01UM1_SOLUE</name>
<comment type="similarity">
    <text evidence="1 8">Belongs to the malate synthase family.</text>
</comment>
<evidence type="ECO:0000256" key="1">
    <source>
        <dbReference type="ARBA" id="ARBA00006394"/>
    </source>
</evidence>
<dbReference type="GO" id="GO:0004474">
    <property type="term" value="F:malate synthase activity"/>
    <property type="evidence" value="ECO:0007669"/>
    <property type="project" value="UniProtKB-EC"/>
</dbReference>
<dbReference type="PANTHER" id="PTHR42902">
    <property type="entry name" value="MALATE SYNTHASE"/>
    <property type="match status" value="1"/>
</dbReference>
<keyword evidence="4 8" id="KW-0816">Tricarboxylic acid cycle</keyword>
<dbReference type="PIRSF" id="PIRSF001363">
    <property type="entry name" value="Malate_synth"/>
    <property type="match status" value="1"/>
</dbReference>
<keyword evidence="12" id="KW-0012">Acyltransferase</keyword>
<gene>
    <name evidence="12" type="ordered locus">Acid_5702</name>
</gene>
<feature type="active site" description="Proton acceptor" evidence="7">
    <location>
        <position position="164"/>
    </location>
</feature>
<dbReference type="InterPro" id="IPR011076">
    <property type="entry name" value="Malate_synth_sf"/>
</dbReference>
<evidence type="ECO:0000256" key="5">
    <source>
        <dbReference type="ARBA" id="ARBA00022679"/>
    </source>
</evidence>
<feature type="active site" description="Proton donor" evidence="7">
    <location>
        <position position="443"/>
    </location>
</feature>
<evidence type="ECO:0000256" key="6">
    <source>
        <dbReference type="ARBA" id="ARBA00047918"/>
    </source>
</evidence>
<dbReference type="HOGENOM" id="CLU_018928_3_0_0"/>
<evidence type="ECO:0000256" key="7">
    <source>
        <dbReference type="PIRSR" id="PIRSR001363-1"/>
    </source>
</evidence>
<evidence type="ECO:0000256" key="3">
    <source>
        <dbReference type="ARBA" id="ARBA00022435"/>
    </source>
</evidence>
<dbReference type="InterPro" id="IPR046363">
    <property type="entry name" value="MS_N_TIM-barrel_dom"/>
</dbReference>
<feature type="domain" description="Malate synthase C-terminal" evidence="11">
    <location>
        <begin position="409"/>
        <end position="522"/>
    </location>
</feature>
<dbReference type="PANTHER" id="PTHR42902:SF1">
    <property type="entry name" value="MALATE SYNTHASE 1-RELATED"/>
    <property type="match status" value="1"/>
</dbReference>
<dbReference type="KEGG" id="sus:Acid_5702"/>
<evidence type="ECO:0000259" key="10">
    <source>
        <dbReference type="Pfam" id="PF20656"/>
    </source>
</evidence>
<evidence type="ECO:0000256" key="4">
    <source>
        <dbReference type="ARBA" id="ARBA00022532"/>
    </source>
</evidence>
<keyword evidence="3 8" id="KW-0329">Glyoxylate bypass</keyword>
<dbReference type="OrthoDB" id="9768429at2"/>
<organism evidence="12">
    <name type="scientific">Solibacter usitatus (strain Ellin6076)</name>
    <dbReference type="NCBI Taxonomy" id="234267"/>
    <lineage>
        <taxon>Bacteria</taxon>
        <taxon>Pseudomonadati</taxon>
        <taxon>Acidobacteriota</taxon>
        <taxon>Terriglobia</taxon>
        <taxon>Bryobacterales</taxon>
        <taxon>Solibacteraceae</taxon>
        <taxon>Candidatus Solibacter</taxon>
    </lineage>
</organism>
<protein>
    <recommendedName>
        <fullName evidence="2 8">Malate synthase</fullName>
        <ecNumber evidence="2 8">2.3.3.9</ecNumber>
    </recommendedName>
</protein>
<feature type="domain" description="Malate synthase N-terminal" evidence="10">
    <location>
        <begin position="10"/>
        <end position="69"/>
    </location>
</feature>
<dbReference type="EMBL" id="CP000473">
    <property type="protein sequence ID" value="ABJ86649.1"/>
    <property type="molecule type" value="Genomic_DNA"/>
</dbReference>
<dbReference type="NCBIfam" id="TIGR01344">
    <property type="entry name" value="malate_syn_A"/>
    <property type="match status" value="1"/>
</dbReference>
<evidence type="ECO:0000256" key="2">
    <source>
        <dbReference type="ARBA" id="ARBA00012636"/>
    </source>
</evidence>
<dbReference type="Gene3D" id="3.20.20.360">
    <property type="entry name" value="Malate synthase, domain 3"/>
    <property type="match status" value="1"/>
</dbReference>
<dbReference type="InParanoid" id="Q01UM1"/>
<dbReference type="EC" id="2.3.3.9" evidence="2 8"/>
<dbReference type="AlphaFoldDB" id="Q01UM1"/>
<dbReference type="InterPro" id="IPR048356">
    <property type="entry name" value="MS_N"/>
</dbReference>
<dbReference type="InterPro" id="IPR044856">
    <property type="entry name" value="Malate_synth_C_sf"/>
</dbReference>
<dbReference type="GO" id="GO:0006097">
    <property type="term" value="P:glyoxylate cycle"/>
    <property type="evidence" value="ECO:0007669"/>
    <property type="project" value="UniProtKB-UniPathway"/>
</dbReference>
<dbReference type="FunFam" id="1.20.1220.12:FF:000001">
    <property type="entry name" value="Malate synthase"/>
    <property type="match status" value="1"/>
</dbReference>
<dbReference type="InterPro" id="IPR006252">
    <property type="entry name" value="Malate_synthA"/>
</dbReference>
<evidence type="ECO:0000259" key="9">
    <source>
        <dbReference type="Pfam" id="PF01274"/>
    </source>
</evidence>